<dbReference type="STRING" id="1423726.FC07_GL002083"/>
<dbReference type="NCBIfam" id="NF004976">
    <property type="entry name" value="PRK06349.1"/>
    <property type="match status" value="1"/>
</dbReference>
<dbReference type="PANTHER" id="PTHR43331">
    <property type="entry name" value="HOMOSERINE DEHYDROGENASE"/>
    <property type="match status" value="1"/>
</dbReference>
<evidence type="ECO:0000256" key="14">
    <source>
        <dbReference type="ARBA" id="ARBA00023167"/>
    </source>
</evidence>
<comment type="pathway">
    <text evidence="2 18">Amino-acid biosynthesis; L-threonine biosynthesis; L-threonine from L-aspartate: step 3/5.</text>
</comment>
<evidence type="ECO:0000256" key="17">
    <source>
        <dbReference type="PIRSR" id="PIRSR000098-2"/>
    </source>
</evidence>
<evidence type="ECO:0000256" key="11">
    <source>
        <dbReference type="ARBA" id="ARBA00023002"/>
    </source>
</evidence>
<evidence type="ECO:0000256" key="16">
    <source>
        <dbReference type="PIRSR" id="PIRSR000098-1"/>
    </source>
</evidence>
<dbReference type="GO" id="GO:0050661">
    <property type="term" value="F:NADP binding"/>
    <property type="evidence" value="ECO:0007669"/>
    <property type="project" value="InterPro"/>
</dbReference>
<dbReference type="Pfam" id="PF03447">
    <property type="entry name" value="NAD_binding_3"/>
    <property type="match status" value="1"/>
</dbReference>
<evidence type="ECO:0000256" key="12">
    <source>
        <dbReference type="ARBA" id="ARBA00023027"/>
    </source>
</evidence>
<keyword evidence="7 18" id="KW-0028">Amino-acid biosynthesis</keyword>
<dbReference type="GO" id="GO:0046872">
    <property type="term" value="F:metal ion binding"/>
    <property type="evidence" value="ECO:0007669"/>
    <property type="project" value="UniProtKB-KW"/>
</dbReference>
<dbReference type="PROSITE" id="PS01042">
    <property type="entry name" value="HOMOSER_DHGENASE"/>
    <property type="match status" value="1"/>
</dbReference>
<dbReference type="Proteomes" id="UP000051461">
    <property type="component" value="Unassembled WGS sequence"/>
</dbReference>
<evidence type="ECO:0000256" key="5">
    <source>
        <dbReference type="ARBA" id="ARBA00013213"/>
    </source>
</evidence>
<feature type="binding site" evidence="17">
    <location>
        <begin position="19"/>
        <end position="26"/>
    </location>
    <ligand>
        <name>NADP(+)</name>
        <dbReference type="ChEBI" id="CHEBI:58349"/>
    </ligand>
</feature>
<protein>
    <recommendedName>
        <fullName evidence="6 18">Homoserine dehydrogenase</fullName>
        <ecNumber evidence="5 18">1.1.1.3</ecNumber>
    </recommendedName>
</protein>
<dbReference type="PANTHER" id="PTHR43331:SF1">
    <property type="entry name" value="HOMOSERINE DEHYDROGENASE"/>
    <property type="match status" value="1"/>
</dbReference>
<dbReference type="SUPFAM" id="SSF55347">
    <property type="entry name" value="Glyceraldehyde-3-phosphate dehydrogenase-like, C-terminal domain"/>
    <property type="match status" value="1"/>
</dbReference>
<dbReference type="EMBL" id="AZDA01000140">
    <property type="protein sequence ID" value="KRK32650.1"/>
    <property type="molecule type" value="Genomic_DNA"/>
</dbReference>
<keyword evidence="8 18" id="KW-0791">Threonine biosynthesis</keyword>
<evidence type="ECO:0000256" key="19">
    <source>
        <dbReference type="RuleBase" id="RU004171"/>
    </source>
</evidence>
<dbReference type="GO" id="GO:0004412">
    <property type="term" value="F:homoserine dehydrogenase activity"/>
    <property type="evidence" value="ECO:0007669"/>
    <property type="project" value="UniProtKB-EC"/>
</dbReference>
<comment type="pathway">
    <text evidence="3 18">Amino-acid biosynthesis; L-methionine biosynthesis via de novo pathway; L-homoserine from L-aspartate: step 3/3.</text>
</comment>
<evidence type="ECO:0000313" key="22">
    <source>
        <dbReference type="EMBL" id="KRK32650.1"/>
    </source>
</evidence>
<dbReference type="GO" id="GO:0009086">
    <property type="term" value="P:methionine biosynthetic process"/>
    <property type="evidence" value="ECO:0007669"/>
    <property type="project" value="UniProtKB-KW"/>
</dbReference>
<keyword evidence="11 18" id="KW-0560">Oxidoreductase</keyword>
<dbReference type="Pfam" id="PF00742">
    <property type="entry name" value="Homoserine_dh"/>
    <property type="match status" value="1"/>
</dbReference>
<dbReference type="InterPro" id="IPR036291">
    <property type="entry name" value="NAD(P)-bd_dom_sf"/>
</dbReference>
<dbReference type="Gene3D" id="3.30.360.10">
    <property type="entry name" value="Dihydrodipicolinate Reductase, domain 2"/>
    <property type="match status" value="1"/>
</dbReference>
<keyword evidence="23" id="KW-1185">Reference proteome</keyword>
<dbReference type="PIRSF" id="PIRSF000098">
    <property type="entry name" value="Homoser_dehydrog"/>
    <property type="match status" value="1"/>
</dbReference>
<feature type="domain" description="Homoserine dehydrogenase catalytic" evidence="20">
    <location>
        <begin position="147"/>
        <end position="325"/>
    </location>
</feature>
<feature type="binding site" evidence="17">
    <location>
        <position position="200"/>
    </location>
    <ligand>
        <name>L-homoserine</name>
        <dbReference type="ChEBI" id="CHEBI:57476"/>
    </ligand>
</feature>
<dbReference type="InterPro" id="IPR001342">
    <property type="entry name" value="HDH_cat"/>
</dbReference>
<evidence type="ECO:0000313" key="23">
    <source>
        <dbReference type="Proteomes" id="UP000051461"/>
    </source>
</evidence>
<dbReference type="FunFam" id="3.30.360.10:FF:000005">
    <property type="entry name" value="Homoserine dehydrogenase"/>
    <property type="match status" value="1"/>
</dbReference>
<evidence type="ECO:0000256" key="9">
    <source>
        <dbReference type="ARBA" id="ARBA00022723"/>
    </source>
</evidence>
<evidence type="ECO:0000256" key="4">
    <source>
        <dbReference type="ARBA" id="ARBA00006753"/>
    </source>
</evidence>
<dbReference type="UniPathway" id="UPA00050">
    <property type="reaction ID" value="UER00063"/>
</dbReference>
<name>A0A0R1GMX1_9LACO</name>
<dbReference type="SUPFAM" id="SSF51735">
    <property type="entry name" value="NAD(P)-binding Rossmann-fold domains"/>
    <property type="match status" value="1"/>
</dbReference>
<evidence type="ECO:0000259" key="20">
    <source>
        <dbReference type="Pfam" id="PF00742"/>
    </source>
</evidence>
<evidence type="ECO:0000256" key="13">
    <source>
        <dbReference type="ARBA" id="ARBA00023053"/>
    </source>
</evidence>
<feature type="active site" description="Proton donor" evidence="16">
    <location>
        <position position="215"/>
    </location>
</feature>
<comment type="catalytic activity">
    <reaction evidence="15">
        <text>L-homoserine + NADP(+) = L-aspartate 4-semialdehyde + NADPH + H(+)</text>
        <dbReference type="Rhea" id="RHEA:15761"/>
        <dbReference type="ChEBI" id="CHEBI:15378"/>
        <dbReference type="ChEBI" id="CHEBI:57476"/>
        <dbReference type="ChEBI" id="CHEBI:57783"/>
        <dbReference type="ChEBI" id="CHEBI:58349"/>
        <dbReference type="ChEBI" id="CHEBI:537519"/>
        <dbReference type="EC" id="1.1.1.3"/>
    </reaction>
    <physiologicalReaction direction="right-to-left" evidence="15">
        <dbReference type="Rhea" id="RHEA:15763"/>
    </physiologicalReaction>
</comment>
<dbReference type="InterPro" id="IPR019811">
    <property type="entry name" value="HDH_CS"/>
</dbReference>
<keyword evidence="13" id="KW-0915">Sodium</keyword>
<evidence type="ECO:0000259" key="21">
    <source>
        <dbReference type="Pfam" id="PF03447"/>
    </source>
</evidence>
<keyword evidence="10 17" id="KW-0521">NADP</keyword>
<evidence type="ECO:0000256" key="15">
    <source>
        <dbReference type="ARBA" id="ARBA00048841"/>
    </source>
</evidence>
<feature type="domain" description="Aspartate/homoserine dehydrogenase NAD-binding" evidence="21">
    <location>
        <begin position="20"/>
        <end position="139"/>
    </location>
</feature>
<evidence type="ECO:0000256" key="8">
    <source>
        <dbReference type="ARBA" id="ARBA00022697"/>
    </source>
</evidence>
<comment type="similarity">
    <text evidence="4 19">Belongs to the homoserine dehydrogenase family.</text>
</comment>
<dbReference type="Gene3D" id="3.30.70.260">
    <property type="match status" value="1"/>
</dbReference>
<evidence type="ECO:0000256" key="3">
    <source>
        <dbReference type="ARBA" id="ARBA00005062"/>
    </source>
</evidence>
<evidence type="ECO:0000256" key="2">
    <source>
        <dbReference type="ARBA" id="ARBA00005056"/>
    </source>
</evidence>
<proteinExistence type="inferred from homology"/>
<evidence type="ECO:0000256" key="1">
    <source>
        <dbReference type="ARBA" id="ARBA00001920"/>
    </source>
</evidence>
<reference evidence="22 23" key="1">
    <citation type="journal article" date="2015" name="Genome Announc.">
        <title>Expanding the biotechnology potential of lactobacilli through comparative genomics of 213 strains and associated genera.</title>
        <authorList>
            <person name="Sun Z."/>
            <person name="Harris H.M."/>
            <person name="McCann A."/>
            <person name="Guo C."/>
            <person name="Argimon S."/>
            <person name="Zhang W."/>
            <person name="Yang X."/>
            <person name="Jeffery I.B."/>
            <person name="Cooney J.C."/>
            <person name="Kagawa T.F."/>
            <person name="Liu W."/>
            <person name="Song Y."/>
            <person name="Salvetti E."/>
            <person name="Wrobel A."/>
            <person name="Rasinkangas P."/>
            <person name="Parkhill J."/>
            <person name="Rea M.C."/>
            <person name="O'Sullivan O."/>
            <person name="Ritari J."/>
            <person name="Douillard F.P."/>
            <person name="Paul Ross R."/>
            <person name="Yang R."/>
            <person name="Briner A.E."/>
            <person name="Felis G.E."/>
            <person name="de Vos W.M."/>
            <person name="Barrangou R."/>
            <person name="Klaenhammer T.R."/>
            <person name="Caufield P.W."/>
            <person name="Cui Y."/>
            <person name="Zhang H."/>
            <person name="O'Toole P.W."/>
        </authorList>
    </citation>
    <scope>NUCLEOTIDE SEQUENCE [LARGE SCALE GENOMIC DNA]</scope>
    <source>
        <strain evidence="22 23">DSM 20003</strain>
    </source>
</reference>
<keyword evidence="12" id="KW-0520">NAD</keyword>
<comment type="caution">
    <text evidence="22">The sequence shown here is derived from an EMBL/GenBank/DDBJ whole genome shotgun (WGS) entry which is preliminary data.</text>
</comment>
<evidence type="ECO:0000256" key="18">
    <source>
        <dbReference type="RuleBase" id="RU000579"/>
    </source>
</evidence>
<gene>
    <name evidence="22" type="ORF">FC07_GL002083</name>
</gene>
<sequence>MPKIWKEGYFMREIGVGLLGLGTVGSGVVRMLQDHQDKISSITGRRLVIRRVVVHNPDKPRSVDLGDIPVTTDVADLIHDPTVQIVVEVMGTIEPAATYIKQLLMAGKHVVTANKDLIAQRGDELIELAVDKQRDLMYEASVAGGIPILRTIANSFPADQILEVSGIVNGTTNFILTQMNQKNMTYAAALKQAQELGFAESDPTNDVKGIDAAYKMIILTRFAFGMTLSLDDLRVEGIDSVRLEDIKQAQSLGYTVKLIGTSKEIDGKVSVEVGPTLVANDHPLAGVQNENNAVLVVGAAAGNTMFYGPGAGQLPTANSVVSDIVSVTQNIVTGFTGNAFNNYAHEAALAQDEDSKSAYYFALKLRDIPGQLLTLTKIMTETEASFKQLMQTSSDGDYAHVVMITHKISLAQLKTITAQVADLPHAELLASFRVLE</sequence>
<dbReference type="InterPro" id="IPR005106">
    <property type="entry name" value="Asp/hSer_DH_NAD-bd"/>
</dbReference>
<dbReference type="Gene3D" id="3.40.50.720">
    <property type="entry name" value="NAD(P)-binding Rossmann-like Domain"/>
    <property type="match status" value="1"/>
</dbReference>
<organism evidence="22 23">
    <name type="scientific">Loigolactobacillus bifermentans DSM 20003</name>
    <dbReference type="NCBI Taxonomy" id="1423726"/>
    <lineage>
        <taxon>Bacteria</taxon>
        <taxon>Bacillati</taxon>
        <taxon>Bacillota</taxon>
        <taxon>Bacilli</taxon>
        <taxon>Lactobacillales</taxon>
        <taxon>Lactobacillaceae</taxon>
        <taxon>Loigolactobacillus</taxon>
    </lineage>
</organism>
<dbReference type="AlphaFoldDB" id="A0A0R1GMX1"/>
<accession>A0A0R1GMX1</accession>
<evidence type="ECO:0000256" key="7">
    <source>
        <dbReference type="ARBA" id="ARBA00022605"/>
    </source>
</evidence>
<evidence type="ECO:0000256" key="10">
    <source>
        <dbReference type="ARBA" id="ARBA00022857"/>
    </source>
</evidence>
<evidence type="ECO:0000256" key="6">
    <source>
        <dbReference type="ARBA" id="ARBA00013376"/>
    </source>
</evidence>
<dbReference type="EC" id="1.1.1.3" evidence="5 18"/>
<dbReference type="PATRIC" id="fig|1423726.3.peg.2159"/>
<dbReference type="GO" id="GO:0009088">
    <property type="term" value="P:threonine biosynthetic process"/>
    <property type="evidence" value="ECO:0007669"/>
    <property type="project" value="UniProtKB-UniPathway"/>
</dbReference>
<keyword evidence="14 18" id="KW-0486">Methionine biosynthesis</keyword>
<feature type="binding site" evidence="17">
    <location>
        <position position="115"/>
    </location>
    <ligand>
        <name>NADPH</name>
        <dbReference type="ChEBI" id="CHEBI:57783"/>
    </ligand>
</feature>
<dbReference type="InterPro" id="IPR016204">
    <property type="entry name" value="HDH"/>
</dbReference>
<comment type="cofactor">
    <cofactor evidence="1">
        <name>a metal cation</name>
        <dbReference type="ChEBI" id="CHEBI:25213"/>
    </cofactor>
</comment>
<keyword evidence="9" id="KW-0479">Metal-binding</keyword>
<dbReference type="FunFam" id="3.40.50.720:FF:000062">
    <property type="entry name" value="Homoserine dehydrogenase"/>
    <property type="match status" value="1"/>
</dbReference>
<dbReference type="UniPathway" id="UPA00051">
    <property type="reaction ID" value="UER00465"/>
</dbReference>